<keyword evidence="9 14" id="KW-0694">RNA-binding</keyword>
<dbReference type="InterPro" id="IPR008111">
    <property type="entry name" value="RNA-bd_8"/>
</dbReference>
<sequence>MLAEEELNAQKVLDPWSFESQNSENSNSISSEILRIILWNERVRVKMQGTAADGEALDFEPEDDDLMDEEGAPDAEASPPHPKLKSAITAASNLSIPKKTKGRGFRQDSDSAANRNSRLTGSGFDTVTADGGPGPQRSIEGWIILVTGVHEEAQDDDLLNAFGEYGEIKNLNLNLDRRTGFVKGYALIEYERSEEARNAIENLNGSELLTQTIYVDWAFSSGPINESVKRKNARYIFMLTG</sequence>
<feature type="domain" description="RRM" evidence="16">
    <location>
        <begin position="142"/>
        <end position="220"/>
    </location>
</feature>
<evidence type="ECO:0000256" key="10">
    <source>
        <dbReference type="ARBA" id="ARBA00023161"/>
    </source>
</evidence>
<evidence type="ECO:0000256" key="8">
    <source>
        <dbReference type="ARBA" id="ARBA00022845"/>
    </source>
</evidence>
<evidence type="ECO:0000256" key="6">
    <source>
        <dbReference type="ARBA" id="ARBA00022664"/>
    </source>
</evidence>
<dbReference type="FunFam" id="3.30.70.330:FF:000525">
    <property type="entry name" value="RNA-binding protein 8A"/>
    <property type="match status" value="1"/>
</dbReference>
<reference evidence="17 18" key="1">
    <citation type="journal article" date="2022" name="Nat. Genet.">
        <title>Improved pea reference genome and pan-genome highlight genomic features and evolutionary characteristics.</title>
        <authorList>
            <person name="Yang T."/>
            <person name="Liu R."/>
            <person name="Luo Y."/>
            <person name="Hu S."/>
            <person name="Wang D."/>
            <person name="Wang C."/>
            <person name="Pandey M.K."/>
            <person name="Ge S."/>
            <person name="Xu Q."/>
            <person name="Li N."/>
            <person name="Li G."/>
            <person name="Huang Y."/>
            <person name="Saxena R.K."/>
            <person name="Ji Y."/>
            <person name="Li M."/>
            <person name="Yan X."/>
            <person name="He Y."/>
            <person name="Liu Y."/>
            <person name="Wang X."/>
            <person name="Xiang C."/>
            <person name="Varshney R.K."/>
            <person name="Ding H."/>
            <person name="Gao S."/>
            <person name="Zong X."/>
        </authorList>
    </citation>
    <scope>NUCLEOTIDE SEQUENCE [LARGE SCALE GENOMIC DNA]</scope>
    <source>
        <strain evidence="17 18">cv. Zhongwan 6</strain>
    </source>
</reference>
<evidence type="ECO:0000256" key="12">
    <source>
        <dbReference type="ARBA" id="ARBA00023242"/>
    </source>
</evidence>
<dbReference type="Gramene" id="Psat02G0546000-T1">
    <property type="protein sequence ID" value="KAI5440114.1"/>
    <property type="gene ID" value="KIW84_025460"/>
</dbReference>
<feature type="region of interest" description="Disordered" evidence="15">
    <location>
        <begin position="98"/>
        <end position="133"/>
    </location>
</feature>
<evidence type="ECO:0000313" key="18">
    <source>
        <dbReference type="Proteomes" id="UP001058974"/>
    </source>
</evidence>
<dbReference type="SUPFAM" id="SSF54928">
    <property type="entry name" value="RNA-binding domain, RBD"/>
    <property type="match status" value="1"/>
</dbReference>
<dbReference type="EMBL" id="JAMSHJ010000002">
    <property type="protein sequence ID" value="KAI5440114.1"/>
    <property type="molecule type" value="Genomic_DNA"/>
</dbReference>
<dbReference type="InterPro" id="IPR012677">
    <property type="entry name" value="Nucleotide-bd_a/b_plait_sf"/>
</dbReference>
<keyword evidence="5" id="KW-0963">Cytoplasm</keyword>
<keyword evidence="8" id="KW-0810">Translation regulation</keyword>
<dbReference type="PROSITE" id="PS50102">
    <property type="entry name" value="RRM"/>
    <property type="match status" value="1"/>
</dbReference>
<keyword evidence="7" id="KW-0509">mRNA transport</keyword>
<keyword evidence="6" id="KW-0507">mRNA processing</keyword>
<dbReference type="InterPro" id="IPR033744">
    <property type="entry name" value="RRM_RBM8"/>
</dbReference>
<keyword evidence="4" id="KW-0813">Transport</keyword>
<dbReference type="CDD" id="cd12324">
    <property type="entry name" value="RRM_RBM8"/>
    <property type="match status" value="1"/>
</dbReference>
<name>A0A9D4YJ97_PEA</name>
<dbReference type="PANTHER" id="PTHR45894">
    <property type="entry name" value="RNA-BINDING PROTEIN 8A"/>
    <property type="match status" value="1"/>
</dbReference>
<comment type="similarity">
    <text evidence="3">Belongs to the RBM8A family.</text>
</comment>
<evidence type="ECO:0000256" key="13">
    <source>
        <dbReference type="ARBA" id="ARBA00077711"/>
    </source>
</evidence>
<protein>
    <recommendedName>
        <fullName evidence="13">RNA-binding protein 8A</fullName>
    </recommendedName>
</protein>
<dbReference type="InterPro" id="IPR035979">
    <property type="entry name" value="RBD_domain_sf"/>
</dbReference>
<keyword evidence="11" id="KW-0508">mRNA splicing</keyword>
<evidence type="ECO:0000256" key="5">
    <source>
        <dbReference type="ARBA" id="ARBA00022490"/>
    </source>
</evidence>
<organism evidence="17 18">
    <name type="scientific">Pisum sativum</name>
    <name type="common">Garden pea</name>
    <name type="synonym">Lathyrus oleraceus</name>
    <dbReference type="NCBI Taxonomy" id="3888"/>
    <lineage>
        <taxon>Eukaryota</taxon>
        <taxon>Viridiplantae</taxon>
        <taxon>Streptophyta</taxon>
        <taxon>Embryophyta</taxon>
        <taxon>Tracheophyta</taxon>
        <taxon>Spermatophyta</taxon>
        <taxon>Magnoliopsida</taxon>
        <taxon>eudicotyledons</taxon>
        <taxon>Gunneridae</taxon>
        <taxon>Pentapetalae</taxon>
        <taxon>rosids</taxon>
        <taxon>fabids</taxon>
        <taxon>Fabales</taxon>
        <taxon>Fabaceae</taxon>
        <taxon>Papilionoideae</taxon>
        <taxon>50 kb inversion clade</taxon>
        <taxon>NPAAA clade</taxon>
        <taxon>Hologalegina</taxon>
        <taxon>IRL clade</taxon>
        <taxon>Fabeae</taxon>
        <taxon>Lathyrus</taxon>
    </lineage>
</organism>
<dbReference type="GO" id="GO:0003729">
    <property type="term" value="F:mRNA binding"/>
    <property type="evidence" value="ECO:0007669"/>
    <property type="project" value="InterPro"/>
</dbReference>
<dbReference type="AlphaFoldDB" id="A0A9D4YJ97"/>
<dbReference type="Pfam" id="PF00076">
    <property type="entry name" value="RRM_1"/>
    <property type="match status" value="1"/>
</dbReference>
<dbReference type="GO" id="GO:0051028">
    <property type="term" value="P:mRNA transport"/>
    <property type="evidence" value="ECO:0007669"/>
    <property type="project" value="UniProtKB-KW"/>
</dbReference>
<dbReference type="Gene3D" id="3.30.70.330">
    <property type="match status" value="1"/>
</dbReference>
<dbReference type="InterPro" id="IPR000504">
    <property type="entry name" value="RRM_dom"/>
</dbReference>
<evidence type="ECO:0000256" key="9">
    <source>
        <dbReference type="ARBA" id="ARBA00022884"/>
    </source>
</evidence>
<dbReference type="GO" id="GO:0005737">
    <property type="term" value="C:cytoplasm"/>
    <property type="evidence" value="ECO:0007669"/>
    <property type="project" value="UniProtKB-SubCell"/>
</dbReference>
<comment type="caution">
    <text evidence="17">The sequence shown here is derived from an EMBL/GenBank/DDBJ whole genome shotgun (WGS) entry which is preliminary data.</text>
</comment>
<evidence type="ECO:0000256" key="1">
    <source>
        <dbReference type="ARBA" id="ARBA00004123"/>
    </source>
</evidence>
<evidence type="ECO:0000256" key="15">
    <source>
        <dbReference type="SAM" id="MobiDB-lite"/>
    </source>
</evidence>
<proteinExistence type="inferred from homology"/>
<evidence type="ECO:0000256" key="4">
    <source>
        <dbReference type="ARBA" id="ARBA00022448"/>
    </source>
</evidence>
<dbReference type="GO" id="GO:0005634">
    <property type="term" value="C:nucleus"/>
    <property type="evidence" value="ECO:0007669"/>
    <property type="project" value="UniProtKB-SubCell"/>
</dbReference>
<evidence type="ECO:0000259" key="16">
    <source>
        <dbReference type="PROSITE" id="PS50102"/>
    </source>
</evidence>
<evidence type="ECO:0000256" key="2">
    <source>
        <dbReference type="ARBA" id="ARBA00004496"/>
    </source>
</evidence>
<accession>A0A9D4YJ97</accession>
<evidence type="ECO:0000313" key="17">
    <source>
        <dbReference type="EMBL" id="KAI5440114.1"/>
    </source>
</evidence>
<dbReference type="GO" id="GO:0008380">
    <property type="term" value="P:RNA splicing"/>
    <property type="evidence" value="ECO:0007669"/>
    <property type="project" value="UniProtKB-KW"/>
</dbReference>
<dbReference type="GO" id="GO:0000184">
    <property type="term" value="P:nuclear-transcribed mRNA catabolic process, nonsense-mediated decay"/>
    <property type="evidence" value="ECO:0007669"/>
    <property type="project" value="UniProtKB-KW"/>
</dbReference>
<gene>
    <name evidence="17" type="ORF">KIW84_025460</name>
</gene>
<evidence type="ECO:0000256" key="14">
    <source>
        <dbReference type="PROSITE-ProRule" id="PRU00176"/>
    </source>
</evidence>
<evidence type="ECO:0000256" key="11">
    <source>
        <dbReference type="ARBA" id="ARBA00023187"/>
    </source>
</evidence>
<dbReference type="Proteomes" id="UP001058974">
    <property type="component" value="Chromosome 2"/>
</dbReference>
<evidence type="ECO:0000256" key="7">
    <source>
        <dbReference type="ARBA" id="ARBA00022816"/>
    </source>
</evidence>
<feature type="compositionally biased region" description="Polar residues" evidence="15">
    <location>
        <begin position="110"/>
        <end position="125"/>
    </location>
</feature>
<feature type="compositionally biased region" description="Acidic residues" evidence="15">
    <location>
        <begin position="55"/>
        <end position="73"/>
    </location>
</feature>
<dbReference type="GO" id="GO:0006397">
    <property type="term" value="P:mRNA processing"/>
    <property type="evidence" value="ECO:0007669"/>
    <property type="project" value="UniProtKB-KW"/>
</dbReference>
<feature type="region of interest" description="Disordered" evidence="15">
    <location>
        <begin position="53"/>
        <end position="83"/>
    </location>
</feature>
<comment type="subcellular location">
    <subcellularLocation>
        <location evidence="2">Cytoplasm</location>
    </subcellularLocation>
    <subcellularLocation>
        <location evidence="1">Nucleus</location>
    </subcellularLocation>
</comment>
<keyword evidence="10" id="KW-0866">Nonsense-mediated mRNA decay</keyword>
<dbReference type="GO" id="GO:0006417">
    <property type="term" value="P:regulation of translation"/>
    <property type="evidence" value="ECO:0007669"/>
    <property type="project" value="UniProtKB-KW"/>
</dbReference>
<evidence type="ECO:0000256" key="3">
    <source>
        <dbReference type="ARBA" id="ARBA00007987"/>
    </source>
</evidence>
<keyword evidence="12" id="KW-0539">Nucleus</keyword>
<dbReference type="SMART" id="SM00360">
    <property type="entry name" value="RRM"/>
    <property type="match status" value="1"/>
</dbReference>
<keyword evidence="18" id="KW-1185">Reference proteome</keyword>
<dbReference type="PRINTS" id="PR01738">
    <property type="entry name" value="RNABINDINGM8"/>
</dbReference>